<dbReference type="AlphaFoldDB" id="A0A4D7JM19"/>
<keyword evidence="3" id="KW-1185">Reference proteome</keyword>
<reference evidence="2 3" key="1">
    <citation type="submission" date="2018-04" db="EMBL/GenBank/DDBJ databases">
        <title>Complete genome uncultured novel isolate.</title>
        <authorList>
            <person name="Merlino G."/>
        </authorList>
    </citation>
    <scope>NUCLEOTIDE SEQUENCE [LARGE SCALE GENOMIC DNA]</scope>
    <source>
        <strain evidence="3">R1DC9</strain>
    </source>
</reference>
<evidence type="ECO:0000313" key="3">
    <source>
        <dbReference type="Proteomes" id="UP000298616"/>
    </source>
</evidence>
<dbReference type="Proteomes" id="UP000298616">
    <property type="component" value="Chromosome"/>
</dbReference>
<accession>A0A4D7JM19</accession>
<dbReference type="Pfam" id="PF13568">
    <property type="entry name" value="OMP_b-brl_2"/>
    <property type="match status" value="1"/>
</dbReference>
<feature type="domain" description="Outer membrane protein beta-barrel" evidence="1">
    <location>
        <begin position="134"/>
        <end position="317"/>
    </location>
</feature>
<evidence type="ECO:0000313" key="2">
    <source>
        <dbReference type="EMBL" id="QCK14540.1"/>
    </source>
</evidence>
<gene>
    <name evidence="2" type="ORF">DCC35_07180</name>
</gene>
<dbReference type="KEGG" id="fpf:DCC35_07180"/>
<proteinExistence type="predicted"/>
<evidence type="ECO:0000259" key="1">
    <source>
        <dbReference type="Pfam" id="PF13568"/>
    </source>
</evidence>
<dbReference type="RefSeq" id="WP_137090127.1">
    <property type="nucleotide sequence ID" value="NZ_CP028923.1"/>
</dbReference>
<organism evidence="2 3">
    <name type="scientific">Mangrovivirga cuniculi</name>
    <dbReference type="NCBI Taxonomy" id="2715131"/>
    <lineage>
        <taxon>Bacteria</taxon>
        <taxon>Pseudomonadati</taxon>
        <taxon>Bacteroidota</taxon>
        <taxon>Cytophagia</taxon>
        <taxon>Cytophagales</taxon>
        <taxon>Mangrovivirgaceae</taxon>
        <taxon>Mangrovivirga</taxon>
    </lineage>
</organism>
<protein>
    <recommendedName>
        <fullName evidence="1">Outer membrane protein beta-barrel domain-containing protein</fullName>
    </recommendedName>
</protein>
<dbReference type="EMBL" id="CP028923">
    <property type="protein sequence ID" value="QCK14540.1"/>
    <property type="molecule type" value="Genomic_DNA"/>
</dbReference>
<sequence>MTDQFFKLFKKTAIILGSLILFPGLIFGQVKEEANGCAKTLQNARKTYEQGRIEEIPGLLNECLQSGFNEQEKVEAYRLLTLANLYFDEKGKAQESMLKMLKIDPEYEINPVVDPPEFINLYNMFRTNPVYLFGGMAGANFTQVNVIQNYSLDNPELTDAEYRVRTGFQVGVIFEFSLSKRISLMTGPQFNFLTYEYRESKLGFAKETFIEKQSRISLPLTFKYEFNGDKIIPFFRIGAEGNYLLGAEADVERFDDFGDQDVADGNRGVKGPSVDLSEQRMNFNWSVVAGGGIKVRELLGRGYFTFDVRYAYGMMNVVNPENRYSNTELKYDYLHLDDDFKMNNLMISIGYTVPVYRPKLKKNKKDLIY</sequence>
<name>A0A4D7JM19_9BACT</name>
<dbReference type="OrthoDB" id="977825at2"/>
<dbReference type="InterPro" id="IPR025665">
    <property type="entry name" value="Beta-barrel_OMP_2"/>
</dbReference>